<evidence type="ECO:0000313" key="2">
    <source>
        <dbReference type="EMBL" id="GBL86184.1"/>
    </source>
</evidence>
<protein>
    <submittedName>
        <fullName evidence="2">Uncharacterized protein</fullName>
    </submittedName>
</protein>
<evidence type="ECO:0000313" key="3">
    <source>
        <dbReference type="Proteomes" id="UP000499080"/>
    </source>
</evidence>
<dbReference type="Proteomes" id="UP000499080">
    <property type="component" value="Unassembled WGS sequence"/>
</dbReference>
<dbReference type="AlphaFoldDB" id="A0A4Y2B551"/>
<feature type="region of interest" description="Disordered" evidence="1">
    <location>
        <begin position="49"/>
        <end position="72"/>
    </location>
</feature>
<reference evidence="2 3" key="1">
    <citation type="journal article" date="2019" name="Sci. Rep.">
        <title>Orb-weaving spider Araneus ventricosus genome elucidates the spidroin gene catalogue.</title>
        <authorList>
            <person name="Kono N."/>
            <person name="Nakamura H."/>
            <person name="Ohtoshi R."/>
            <person name="Moran D.A.P."/>
            <person name="Shinohara A."/>
            <person name="Yoshida Y."/>
            <person name="Fujiwara M."/>
            <person name="Mori M."/>
            <person name="Tomita M."/>
            <person name="Arakawa K."/>
        </authorList>
    </citation>
    <scope>NUCLEOTIDE SEQUENCE [LARGE SCALE GENOMIC DNA]</scope>
</reference>
<gene>
    <name evidence="2" type="ORF">AVEN_131931_1</name>
</gene>
<name>A0A4Y2B551_ARAVE</name>
<dbReference type="EMBL" id="BGPR01000047">
    <property type="protein sequence ID" value="GBL86184.1"/>
    <property type="molecule type" value="Genomic_DNA"/>
</dbReference>
<sequence length="144" mass="16581">MTRSGKLILFPDRYLFLLCHWQLVIYLMTTRTYVCHVTVMSHKLTPRSEISPDDKRRWKYSSSSSSSSSPTELAKIPLGIAHPERNIKILFLSRIVAFYLKMLVSRRKQSFCLANGGFTHDKHGHPNALKTSKEHPHHSSVLSF</sequence>
<comment type="caution">
    <text evidence="2">The sequence shown here is derived from an EMBL/GenBank/DDBJ whole genome shotgun (WGS) entry which is preliminary data.</text>
</comment>
<evidence type="ECO:0000256" key="1">
    <source>
        <dbReference type="SAM" id="MobiDB-lite"/>
    </source>
</evidence>
<accession>A0A4Y2B551</accession>
<organism evidence="2 3">
    <name type="scientific">Araneus ventricosus</name>
    <name type="common">Orbweaver spider</name>
    <name type="synonym">Epeira ventricosa</name>
    <dbReference type="NCBI Taxonomy" id="182803"/>
    <lineage>
        <taxon>Eukaryota</taxon>
        <taxon>Metazoa</taxon>
        <taxon>Ecdysozoa</taxon>
        <taxon>Arthropoda</taxon>
        <taxon>Chelicerata</taxon>
        <taxon>Arachnida</taxon>
        <taxon>Araneae</taxon>
        <taxon>Araneomorphae</taxon>
        <taxon>Entelegynae</taxon>
        <taxon>Araneoidea</taxon>
        <taxon>Araneidae</taxon>
        <taxon>Araneus</taxon>
    </lineage>
</organism>
<keyword evidence="3" id="KW-1185">Reference proteome</keyword>
<proteinExistence type="predicted"/>
<feature type="region of interest" description="Disordered" evidence="1">
    <location>
        <begin position="124"/>
        <end position="144"/>
    </location>
</feature>